<name>A0A1Y2EKZ2_9BASI</name>
<organism evidence="2 3">
    <name type="scientific">Leucosporidium creatinivorum</name>
    <dbReference type="NCBI Taxonomy" id="106004"/>
    <lineage>
        <taxon>Eukaryota</taxon>
        <taxon>Fungi</taxon>
        <taxon>Dikarya</taxon>
        <taxon>Basidiomycota</taxon>
        <taxon>Pucciniomycotina</taxon>
        <taxon>Microbotryomycetes</taxon>
        <taxon>Leucosporidiales</taxon>
        <taxon>Leucosporidium</taxon>
    </lineage>
</organism>
<evidence type="ECO:0000313" key="2">
    <source>
        <dbReference type="EMBL" id="ORY72230.1"/>
    </source>
</evidence>
<gene>
    <name evidence="2" type="ORF">BCR35DRAFT_165033</name>
</gene>
<proteinExistence type="predicted"/>
<dbReference type="AlphaFoldDB" id="A0A1Y2EKZ2"/>
<evidence type="ECO:0000313" key="3">
    <source>
        <dbReference type="Proteomes" id="UP000193467"/>
    </source>
</evidence>
<keyword evidence="3" id="KW-1185">Reference proteome</keyword>
<reference evidence="2 3" key="1">
    <citation type="submission" date="2016-07" db="EMBL/GenBank/DDBJ databases">
        <title>Pervasive Adenine N6-methylation of Active Genes in Fungi.</title>
        <authorList>
            <consortium name="DOE Joint Genome Institute"/>
            <person name="Mondo S.J."/>
            <person name="Dannebaum R.O."/>
            <person name="Kuo R.C."/>
            <person name="Labutti K."/>
            <person name="Haridas S."/>
            <person name="Kuo A."/>
            <person name="Salamov A."/>
            <person name="Ahrendt S.R."/>
            <person name="Lipzen A."/>
            <person name="Sullivan W."/>
            <person name="Andreopoulos W.B."/>
            <person name="Clum A."/>
            <person name="Lindquist E."/>
            <person name="Daum C."/>
            <person name="Ramamoorthy G.K."/>
            <person name="Gryganskyi A."/>
            <person name="Culley D."/>
            <person name="Magnuson J.K."/>
            <person name="James T.Y."/>
            <person name="O'Malley M.A."/>
            <person name="Stajich J.E."/>
            <person name="Spatafora J.W."/>
            <person name="Visel A."/>
            <person name="Grigoriev I.V."/>
        </authorList>
    </citation>
    <scope>NUCLEOTIDE SEQUENCE [LARGE SCALE GENOMIC DNA]</scope>
    <source>
        <strain evidence="2 3">62-1032</strain>
    </source>
</reference>
<dbReference type="EMBL" id="MCGR01000053">
    <property type="protein sequence ID" value="ORY72230.1"/>
    <property type="molecule type" value="Genomic_DNA"/>
</dbReference>
<evidence type="ECO:0000256" key="1">
    <source>
        <dbReference type="SAM" id="MobiDB-lite"/>
    </source>
</evidence>
<feature type="region of interest" description="Disordered" evidence="1">
    <location>
        <begin position="30"/>
        <end position="62"/>
    </location>
</feature>
<dbReference type="InParanoid" id="A0A1Y2EKZ2"/>
<accession>A0A1Y2EKZ2</accession>
<protein>
    <submittedName>
        <fullName evidence="2">Uncharacterized protein</fullName>
    </submittedName>
</protein>
<comment type="caution">
    <text evidence="2">The sequence shown here is derived from an EMBL/GenBank/DDBJ whole genome shotgun (WGS) entry which is preliminary data.</text>
</comment>
<sequence length="167" mass="19163">MNEWGKPWCCWQGITVHGGAAGAIRESRKLYRSSEEKDEEANEEKEEGATRKEREDEAEQLQKSNLVVHEGLHIQKIKITKWNSTSRYNTTSPPSLSLPISALNSSSLLRHNTAARQRPLPQSSDDAIWSFARWRRWSGRRCRLLDSCTKLSASRDGAVLLDWKEER</sequence>
<feature type="compositionally biased region" description="Acidic residues" evidence="1">
    <location>
        <begin position="36"/>
        <end position="46"/>
    </location>
</feature>
<dbReference type="Proteomes" id="UP000193467">
    <property type="component" value="Unassembled WGS sequence"/>
</dbReference>